<dbReference type="InterPro" id="IPR051608">
    <property type="entry name" value="RQC_Subunit_NEMF"/>
</dbReference>
<keyword evidence="4" id="KW-0963">Cytoplasm</keyword>
<feature type="compositionally biased region" description="Basic and acidic residues" evidence="8">
    <location>
        <begin position="866"/>
        <end position="878"/>
    </location>
</feature>
<dbReference type="PANTHER" id="PTHR15239">
    <property type="entry name" value="NUCLEAR EXPORT MEDIATOR FACTOR NEMF"/>
    <property type="match status" value="1"/>
</dbReference>
<organism evidence="11">
    <name type="scientific">Anopheles marajoara</name>
    <dbReference type="NCBI Taxonomy" id="58244"/>
    <lineage>
        <taxon>Eukaryota</taxon>
        <taxon>Metazoa</taxon>
        <taxon>Ecdysozoa</taxon>
        <taxon>Arthropoda</taxon>
        <taxon>Hexapoda</taxon>
        <taxon>Insecta</taxon>
        <taxon>Pterygota</taxon>
        <taxon>Neoptera</taxon>
        <taxon>Endopterygota</taxon>
        <taxon>Diptera</taxon>
        <taxon>Nematocera</taxon>
        <taxon>Culicoidea</taxon>
        <taxon>Culicidae</taxon>
        <taxon>Anophelinae</taxon>
        <taxon>Anopheles</taxon>
    </lineage>
</organism>
<feature type="compositionally biased region" description="Basic and acidic residues" evidence="8">
    <location>
        <begin position="767"/>
        <end position="776"/>
    </location>
</feature>
<feature type="compositionally biased region" description="Basic and acidic residues" evidence="8">
    <location>
        <begin position="892"/>
        <end position="917"/>
    </location>
</feature>
<keyword evidence="5 7" id="KW-0175">Coiled coil</keyword>
<feature type="compositionally biased region" description="Basic and acidic residues" evidence="8">
    <location>
        <begin position="671"/>
        <end position="706"/>
    </location>
</feature>
<feature type="domain" description="NFACT protein C-terminal" evidence="10">
    <location>
        <begin position="945"/>
        <end position="1035"/>
    </location>
</feature>
<dbReference type="InterPro" id="IPR008532">
    <property type="entry name" value="NFACT_RNA-bd"/>
</dbReference>
<dbReference type="FunFam" id="2.30.310.10:FF:000001">
    <property type="entry name" value="Nuclear export mediator factor Nemf"/>
    <property type="match status" value="1"/>
</dbReference>
<dbReference type="GO" id="GO:0005737">
    <property type="term" value="C:cytoplasm"/>
    <property type="evidence" value="ECO:0007669"/>
    <property type="project" value="UniProtKB-SubCell"/>
</dbReference>
<dbReference type="Gene3D" id="2.30.310.10">
    <property type="entry name" value="ibrinogen binding protein from staphylococcus aureus domain"/>
    <property type="match status" value="1"/>
</dbReference>
<dbReference type="Pfam" id="PF05670">
    <property type="entry name" value="NFACT-R_1"/>
    <property type="match status" value="1"/>
</dbReference>
<dbReference type="GO" id="GO:1990112">
    <property type="term" value="C:RQC complex"/>
    <property type="evidence" value="ECO:0007669"/>
    <property type="project" value="TreeGrafter"/>
</dbReference>
<dbReference type="EMBL" id="GGFJ01001283">
    <property type="protein sequence ID" value="MBW50424.1"/>
    <property type="molecule type" value="Transcribed_RNA"/>
</dbReference>
<evidence type="ECO:0000256" key="1">
    <source>
        <dbReference type="ARBA" id="ARBA00004123"/>
    </source>
</evidence>
<feature type="domain" description="NFACT RNA-binding" evidence="9">
    <location>
        <begin position="533"/>
        <end position="643"/>
    </location>
</feature>
<dbReference type="GO" id="GO:0043023">
    <property type="term" value="F:ribosomal large subunit binding"/>
    <property type="evidence" value="ECO:0007669"/>
    <property type="project" value="TreeGrafter"/>
</dbReference>
<feature type="compositionally biased region" description="Acidic residues" evidence="8">
    <location>
        <begin position="707"/>
        <end position="720"/>
    </location>
</feature>
<dbReference type="InterPro" id="IPR021846">
    <property type="entry name" value="NFACT-C"/>
</dbReference>
<evidence type="ECO:0000256" key="4">
    <source>
        <dbReference type="ARBA" id="ARBA00022490"/>
    </source>
</evidence>
<dbReference type="GO" id="GO:1990116">
    <property type="term" value="P:ribosome-associated ubiquitin-dependent protein catabolic process"/>
    <property type="evidence" value="ECO:0007669"/>
    <property type="project" value="TreeGrafter"/>
</dbReference>
<feature type="region of interest" description="Disordered" evidence="8">
    <location>
        <begin position="671"/>
        <end position="942"/>
    </location>
</feature>
<evidence type="ECO:0000313" key="11">
    <source>
        <dbReference type="EMBL" id="MBW50424.1"/>
    </source>
</evidence>
<evidence type="ECO:0000259" key="10">
    <source>
        <dbReference type="Pfam" id="PF11923"/>
    </source>
</evidence>
<sequence length="1045" mass="119506">MTKTRFNTYDVVCSVTELQKLIGMRVNQIYDIDNKTYLIRLARNEEKVVLLLESGLRFHTTSFEWPKNMAPSGFTMKLRKHLKNKRLESLQQLGVDRIVDFQFGSGEAAYHIILELYDRGNILLTDCELRILNILRPHVEGEELRFAVREKYPKDRAKQDKGPPSVEQIKEAIEKAHPGDTLRTALNPVLEYGASVIDHVLHEHGLFGCRIGGELQADANLPKKAKRKQKNICKEFSKVFDMENDLEPLISAINDAETMLQNARKEASPGYIIQKKEVRPAKEGEKEEYYFTNLEYQPFMYSQYQGEPCKEFDSFTSAVDEFYSSLESQKIDLKAFAQEREALKKLSNVKTDHAKRIEELTKAQLGDRKKAELITRNQDLVDKALLAVQSALAAQMSWTDIQDLVKAAQANKDPVASCIRQLKLEINHISLYLSDPYAFLDENESDNEEDSDREEDEEKLEPMVVDVDLALSAFANARRYYDQRRFAARKEQKTIESSSKALKNAERKTIQTLKDVRTQTTISKVRKVYWFEKFYWFISSENYLIIGGRDQQQNELIVKRYMRPNDIYVHAEIQGASSVIIKNPAGGEIPPKTLLEAGTMAISYSVAWDAKVVTSAYWVHSEQVSKTAPTGEYLTTGSFMIRGRKNFLPPCHLVLGLSFLFKLEDSSVERHRGERKVRTFDEESVISKEEERSEISESADQEIKLDDESDQEEQEPETNEIEQQPNNALSQRVGGLSISESQETEKSPSNEQSDDEQEQEGPQFPDTHIKVEHDTGKVSVRTDPILQRLNSESDRKAEIFLGDEKPYIIQPAAPRLKQISKSKQKAKDKEQKAKEKQAAPPKDEGQQKQGQLKRGQRAKMRKIKEKYKDQDEDDRKMIMEILKSAGNQKPSEGARDEHDPQQQDHKQQQQQQKKEWQGDGTAGKRSTRLKPGEFEEFGDDTPAVTDLDMLDALTGQPLEEDELLFAVPVVAPYQSLHNYKYKVKLTPGTGKRGKASKMALQIFLKDKQCTAREKDLLKAVKDEVLARNIPGKVKLSAPQMQKVRK</sequence>
<name>A0A2M4BBJ6_9DIPT</name>
<dbReference type="Pfam" id="PF05833">
    <property type="entry name" value="NFACT_N"/>
    <property type="match status" value="1"/>
</dbReference>
<evidence type="ECO:0000256" key="2">
    <source>
        <dbReference type="ARBA" id="ARBA00004496"/>
    </source>
</evidence>
<comment type="subcellular location">
    <subcellularLocation>
        <location evidence="2">Cytoplasm</location>
    </subcellularLocation>
    <subcellularLocation>
        <location evidence="1">Nucleus</location>
    </subcellularLocation>
</comment>
<evidence type="ECO:0000256" key="8">
    <source>
        <dbReference type="SAM" id="MobiDB-lite"/>
    </source>
</evidence>
<dbReference type="Pfam" id="PF11923">
    <property type="entry name" value="NFACT-C"/>
    <property type="match status" value="1"/>
</dbReference>
<proteinExistence type="inferred from homology"/>
<dbReference type="AlphaFoldDB" id="A0A2M4BBJ6"/>
<dbReference type="PANTHER" id="PTHR15239:SF6">
    <property type="entry name" value="RIBOSOME QUALITY CONTROL COMPLEX SUBUNIT NEMF"/>
    <property type="match status" value="1"/>
</dbReference>
<protein>
    <submittedName>
        <fullName evidence="11">Putative rna-binding protein</fullName>
    </submittedName>
</protein>
<keyword evidence="6" id="KW-0539">Nucleus</keyword>
<evidence type="ECO:0000256" key="7">
    <source>
        <dbReference type="SAM" id="Coils"/>
    </source>
</evidence>
<comment type="similarity">
    <text evidence="3">Belongs to the NEMF family.</text>
</comment>
<accession>A0A2M4BBJ6</accession>
<feature type="compositionally biased region" description="Basic and acidic residues" evidence="8">
    <location>
        <begin position="825"/>
        <end position="846"/>
    </location>
</feature>
<evidence type="ECO:0000256" key="3">
    <source>
        <dbReference type="ARBA" id="ARBA00008318"/>
    </source>
</evidence>
<dbReference type="GO" id="GO:0005634">
    <property type="term" value="C:nucleus"/>
    <property type="evidence" value="ECO:0007669"/>
    <property type="project" value="UniProtKB-SubCell"/>
</dbReference>
<dbReference type="GO" id="GO:0072344">
    <property type="term" value="P:rescue of stalled ribosome"/>
    <property type="evidence" value="ECO:0007669"/>
    <property type="project" value="TreeGrafter"/>
</dbReference>
<feature type="coiled-coil region" evidence="7">
    <location>
        <begin position="326"/>
        <end position="363"/>
    </location>
</feature>
<feature type="compositionally biased region" description="Basic residues" evidence="8">
    <location>
        <begin position="854"/>
        <end position="865"/>
    </location>
</feature>
<dbReference type="GO" id="GO:0000049">
    <property type="term" value="F:tRNA binding"/>
    <property type="evidence" value="ECO:0007669"/>
    <property type="project" value="TreeGrafter"/>
</dbReference>
<evidence type="ECO:0000256" key="5">
    <source>
        <dbReference type="ARBA" id="ARBA00023054"/>
    </source>
</evidence>
<reference evidence="11" key="1">
    <citation type="submission" date="2018-01" db="EMBL/GenBank/DDBJ databases">
        <title>An insight into the sialome of Amazonian anophelines.</title>
        <authorList>
            <person name="Ribeiro J.M."/>
            <person name="Scarpassa V."/>
            <person name="Calvo E."/>
        </authorList>
    </citation>
    <scope>NUCLEOTIDE SEQUENCE</scope>
    <source>
        <tissue evidence="11">Salivary glands</tissue>
    </source>
</reference>
<feature type="compositionally biased region" description="Basic and acidic residues" evidence="8">
    <location>
        <begin position="791"/>
        <end position="806"/>
    </location>
</feature>
<evidence type="ECO:0000259" key="9">
    <source>
        <dbReference type="Pfam" id="PF05670"/>
    </source>
</evidence>
<evidence type="ECO:0000256" key="6">
    <source>
        <dbReference type="ARBA" id="ARBA00023242"/>
    </source>
</evidence>